<proteinExistence type="predicted"/>
<sequence>MFGDLDGSSGDVQPLGSLIIQQICGLIEILTLSVSAPQHLGQLRRNHRPLAFS</sequence>
<name>A0A1G4SWM1_9HYPH</name>
<gene>
    <name evidence="1" type="ORF">SAMN02927900_04232</name>
</gene>
<accession>A0A1G4SWM1</accession>
<dbReference type="EMBL" id="FMTM01000007">
    <property type="protein sequence ID" value="SCW72975.1"/>
    <property type="molecule type" value="Genomic_DNA"/>
</dbReference>
<reference evidence="1 2" key="1">
    <citation type="submission" date="2016-10" db="EMBL/GenBank/DDBJ databases">
        <authorList>
            <person name="de Groot N.N."/>
        </authorList>
    </citation>
    <scope>NUCLEOTIDE SEQUENCE [LARGE SCALE GENOMIC DNA]</scope>
    <source>
        <strain evidence="1 2">CGMCC 1.3401</strain>
    </source>
</reference>
<protein>
    <submittedName>
        <fullName evidence="1">Uncharacterized protein</fullName>
    </submittedName>
</protein>
<dbReference type="AlphaFoldDB" id="A0A1G4SWM1"/>
<organism evidence="1 2">
    <name type="scientific">Rhizobium mongolense subsp. loessense</name>
    <dbReference type="NCBI Taxonomy" id="158890"/>
    <lineage>
        <taxon>Bacteria</taxon>
        <taxon>Pseudomonadati</taxon>
        <taxon>Pseudomonadota</taxon>
        <taxon>Alphaproteobacteria</taxon>
        <taxon>Hyphomicrobiales</taxon>
        <taxon>Rhizobiaceae</taxon>
        <taxon>Rhizobium/Agrobacterium group</taxon>
        <taxon>Rhizobium</taxon>
    </lineage>
</organism>
<evidence type="ECO:0000313" key="1">
    <source>
        <dbReference type="EMBL" id="SCW72975.1"/>
    </source>
</evidence>
<dbReference type="Proteomes" id="UP000199542">
    <property type="component" value="Unassembled WGS sequence"/>
</dbReference>
<evidence type="ECO:0000313" key="2">
    <source>
        <dbReference type="Proteomes" id="UP000199542"/>
    </source>
</evidence>